<evidence type="ECO:0000313" key="3">
    <source>
        <dbReference type="EMBL" id="PAV17454.1"/>
    </source>
</evidence>
<dbReference type="InterPro" id="IPR012341">
    <property type="entry name" value="6hp_glycosidase-like_sf"/>
</dbReference>
<dbReference type="InterPro" id="IPR010905">
    <property type="entry name" value="Glyco_hydro_88"/>
</dbReference>
<evidence type="ECO:0000256" key="2">
    <source>
        <dbReference type="SAM" id="SignalP"/>
    </source>
</evidence>
<accession>A0A286UD54</accession>
<dbReference type="InParanoid" id="A0A286UD54"/>
<dbReference type="Pfam" id="PF07470">
    <property type="entry name" value="Glyco_hydro_88"/>
    <property type="match status" value="1"/>
</dbReference>
<dbReference type="Gene3D" id="1.50.10.10">
    <property type="match status" value="1"/>
</dbReference>
<proteinExistence type="predicted"/>
<dbReference type="PANTHER" id="PTHR41814:SF1">
    <property type="entry name" value="CELLULASE"/>
    <property type="match status" value="1"/>
</dbReference>
<gene>
    <name evidence="3" type="ORF">PNOK_0751800</name>
</gene>
<keyword evidence="3" id="KW-0326">Glycosidase</keyword>
<feature type="signal peptide" evidence="2">
    <location>
        <begin position="1"/>
        <end position="27"/>
    </location>
</feature>
<dbReference type="GO" id="GO:0016798">
    <property type="term" value="F:hydrolase activity, acting on glycosyl bonds"/>
    <property type="evidence" value="ECO:0007669"/>
    <property type="project" value="UniProtKB-KW"/>
</dbReference>
<dbReference type="AlphaFoldDB" id="A0A286UD54"/>
<dbReference type="GO" id="GO:0005975">
    <property type="term" value="P:carbohydrate metabolic process"/>
    <property type="evidence" value="ECO:0007669"/>
    <property type="project" value="InterPro"/>
</dbReference>
<dbReference type="EMBL" id="NBII01000007">
    <property type="protein sequence ID" value="PAV17454.1"/>
    <property type="molecule type" value="Genomic_DNA"/>
</dbReference>
<keyword evidence="4" id="KW-1185">Reference proteome</keyword>
<dbReference type="SUPFAM" id="SSF48208">
    <property type="entry name" value="Six-hairpin glycosidases"/>
    <property type="match status" value="1"/>
</dbReference>
<organism evidence="3 4">
    <name type="scientific">Pyrrhoderma noxium</name>
    <dbReference type="NCBI Taxonomy" id="2282107"/>
    <lineage>
        <taxon>Eukaryota</taxon>
        <taxon>Fungi</taxon>
        <taxon>Dikarya</taxon>
        <taxon>Basidiomycota</taxon>
        <taxon>Agaricomycotina</taxon>
        <taxon>Agaricomycetes</taxon>
        <taxon>Hymenochaetales</taxon>
        <taxon>Hymenochaetaceae</taxon>
        <taxon>Pyrrhoderma</taxon>
    </lineage>
</organism>
<protein>
    <submittedName>
        <fullName evidence="3">Six-hairpin glycosidase</fullName>
    </submittedName>
</protein>
<sequence length="465" mass="49875">MFSKAYFASVALCASLFSSVSILSVSATPALQLKSRDSNAASQLELYKSLAPKAVAIKGAMLGSIRTSWEQGTAAGGILEIDNPEYSVFGYSPFASTGELPVGALRLALSAAVRQASDGRLSQVINDGLDGAALDGASSGSVVQLGAITDSTRQQFFQDAVDKQLNYLLNLAPRTSTGAISMRNDSRAYWNDGVYMGPPFLAYVGAVTKNKELLQEAYDNCRLYRNALLIDGPYGKLWAHIYSEDDGSFSDKGLWATGNGWAALGMLRVQETISKSDFASEMTSEVNNLKSWVKEILDGFFPGVRESDGLLPNYLNNSDTFGDCSGSASLASVAFRAAVIDPDMFGSNYTEIAGGLAKAVLSSVDELGVISPVVDPLSWSNIGELSTEGQSFGLMLVAAWRDWLNYCGQDISGVVTSLILLYAPQTTRQFATSYMYSNQINIYPPSFSGLFPVVVSVTHGFHTWI</sequence>
<keyword evidence="1" id="KW-0378">Hydrolase</keyword>
<feature type="chain" id="PRO_5013937864" evidence="2">
    <location>
        <begin position="28"/>
        <end position="465"/>
    </location>
</feature>
<evidence type="ECO:0000313" key="4">
    <source>
        <dbReference type="Proteomes" id="UP000217199"/>
    </source>
</evidence>
<dbReference type="PANTHER" id="PTHR41814">
    <property type="entry name" value="EXPRESSED PROTEIN"/>
    <property type="match status" value="1"/>
</dbReference>
<evidence type="ECO:0000256" key="1">
    <source>
        <dbReference type="ARBA" id="ARBA00022801"/>
    </source>
</evidence>
<dbReference type="Proteomes" id="UP000217199">
    <property type="component" value="Unassembled WGS sequence"/>
</dbReference>
<dbReference type="InterPro" id="IPR008928">
    <property type="entry name" value="6-hairpin_glycosidase_sf"/>
</dbReference>
<dbReference type="OrthoDB" id="4138492at2759"/>
<reference evidence="3 4" key="1">
    <citation type="journal article" date="2017" name="Mol. Ecol.">
        <title>Comparative and population genomic landscape of Phellinus noxius: A hypervariable fungus causing root rot in trees.</title>
        <authorList>
            <person name="Chung C.L."/>
            <person name="Lee T.J."/>
            <person name="Akiba M."/>
            <person name="Lee H.H."/>
            <person name="Kuo T.H."/>
            <person name="Liu D."/>
            <person name="Ke H.M."/>
            <person name="Yokoi T."/>
            <person name="Roa M.B."/>
            <person name="Lu M.J."/>
            <person name="Chang Y.Y."/>
            <person name="Ann P.J."/>
            <person name="Tsai J.N."/>
            <person name="Chen C.Y."/>
            <person name="Tzean S.S."/>
            <person name="Ota Y."/>
            <person name="Hattori T."/>
            <person name="Sahashi N."/>
            <person name="Liou R.F."/>
            <person name="Kikuchi T."/>
            <person name="Tsai I.J."/>
        </authorList>
    </citation>
    <scope>NUCLEOTIDE SEQUENCE [LARGE SCALE GENOMIC DNA]</scope>
    <source>
        <strain evidence="3 4">FFPRI411160</strain>
    </source>
</reference>
<keyword evidence="2" id="KW-0732">Signal</keyword>
<dbReference type="STRING" id="2282107.A0A286UD54"/>
<comment type="caution">
    <text evidence="3">The sequence shown here is derived from an EMBL/GenBank/DDBJ whole genome shotgun (WGS) entry which is preliminary data.</text>
</comment>
<name>A0A286UD54_9AGAM</name>